<feature type="transmembrane region" description="Helical" evidence="6">
    <location>
        <begin position="288"/>
        <end position="313"/>
    </location>
</feature>
<keyword evidence="8" id="KW-1185">Reference proteome</keyword>
<dbReference type="EMBL" id="JQZV01000013">
    <property type="protein sequence ID" value="KGN92014.1"/>
    <property type="molecule type" value="Genomic_DNA"/>
</dbReference>
<dbReference type="NCBIfam" id="TIGR00765">
    <property type="entry name" value="yihY_not_rbn"/>
    <property type="match status" value="1"/>
</dbReference>
<evidence type="ECO:0000313" key="8">
    <source>
        <dbReference type="Proteomes" id="UP000030101"/>
    </source>
</evidence>
<feature type="transmembrane region" description="Helical" evidence="6">
    <location>
        <begin position="254"/>
        <end position="276"/>
    </location>
</feature>
<dbReference type="PANTHER" id="PTHR30213">
    <property type="entry name" value="INNER MEMBRANE PROTEIN YHJD"/>
    <property type="match status" value="1"/>
</dbReference>
<dbReference type="Proteomes" id="UP000030101">
    <property type="component" value="Unassembled WGS sequence"/>
</dbReference>
<protein>
    <recommendedName>
        <fullName evidence="9">tRNA-processing RNAse BN</fullName>
    </recommendedName>
</protein>
<comment type="caution">
    <text evidence="7">The sequence shown here is derived from an EMBL/GenBank/DDBJ whole genome shotgun (WGS) entry which is preliminary data.</text>
</comment>
<comment type="subcellular location">
    <subcellularLocation>
        <location evidence="1">Cell membrane</location>
        <topology evidence="1">Multi-pass membrane protein</topology>
    </subcellularLocation>
</comment>
<proteinExistence type="predicted"/>
<dbReference type="InterPro" id="IPR017039">
    <property type="entry name" value="Virul_fac_BrkB"/>
</dbReference>
<evidence type="ECO:0000256" key="5">
    <source>
        <dbReference type="ARBA" id="ARBA00023136"/>
    </source>
</evidence>
<evidence type="ECO:0000256" key="4">
    <source>
        <dbReference type="ARBA" id="ARBA00022989"/>
    </source>
</evidence>
<keyword evidence="5 6" id="KW-0472">Membrane</keyword>
<reference evidence="7 8" key="1">
    <citation type="submission" date="2014-08" db="EMBL/GenBank/DDBJ databases">
        <title>Porphyromonas canoris strain:OH2762 Genome sequencing.</title>
        <authorList>
            <person name="Wallis C."/>
            <person name="Deusch O."/>
            <person name="O'Flynn C."/>
            <person name="Davis I."/>
            <person name="Jospin G."/>
            <person name="Darling A.E."/>
            <person name="Coil D.A."/>
            <person name="Alexiev A."/>
            <person name="Horsfall A."/>
            <person name="Kirkwood N."/>
            <person name="Harris S."/>
            <person name="Eisen J.A."/>
        </authorList>
    </citation>
    <scope>NUCLEOTIDE SEQUENCE [LARGE SCALE GENOMIC DNA]</scope>
    <source>
        <strain evidence="8">COT-108 OH2762</strain>
    </source>
</reference>
<keyword evidence="2" id="KW-1003">Cell membrane</keyword>
<accession>A0ABR4XK13</accession>
<name>A0ABR4XK13_9PORP</name>
<keyword evidence="3 6" id="KW-0812">Transmembrane</keyword>
<evidence type="ECO:0000313" key="7">
    <source>
        <dbReference type="EMBL" id="KGN92014.1"/>
    </source>
</evidence>
<keyword evidence="4 6" id="KW-1133">Transmembrane helix</keyword>
<feature type="transmembrane region" description="Helical" evidence="6">
    <location>
        <begin position="142"/>
        <end position="162"/>
    </location>
</feature>
<feature type="transmembrane region" description="Helical" evidence="6">
    <location>
        <begin position="79"/>
        <end position="104"/>
    </location>
</feature>
<dbReference type="Pfam" id="PF03631">
    <property type="entry name" value="Virul_fac_BrkB"/>
    <property type="match status" value="1"/>
</dbReference>
<evidence type="ECO:0008006" key="9">
    <source>
        <dbReference type="Google" id="ProtNLM"/>
    </source>
</evidence>
<feature type="transmembrane region" description="Helical" evidence="6">
    <location>
        <begin position="226"/>
        <end position="247"/>
    </location>
</feature>
<evidence type="ECO:0000256" key="2">
    <source>
        <dbReference type="ARBA" id="ARBA00022475"/>
    </source>
</evidence>
<evidence type="ECO:0000256" key="6">
    <source>
        <dbReference type="SAM" id="Phobius"/>
    </source>
</evidence>
<organism evidence="7 8">
    <name type="scientific">Porphyromonas canoris</name>
    <dbReference type="NCBI Taxonomy" id="36875"/>
    <lineage>
        <taxon>Bacteria</taxon>
        <taxon>Pseudomonadati</taxon>
        <taxon>Bacteroidota</taxon>
        <taxon>Bacteroidia</taxon>
        <taxon>Bacteroidales</taxon>
        <taxon>Porphyromonadaceae</taxon>
        <taxon>Porphyromonas</taxon>
    </lineage>
</organism>
<dbReference type="PANTHER" id="PTHR30213:SF0">
    <property type="entry name" value="UPF0761 MEMBRANE PROTEIN YIHY"/>
    <property type="match status" value="1"/>
</dbReference>
<gene>
    <name evidence="7" type="ORF">HQ43_08185</name>
</gene>
<feature type="transmembrane region" description="Helical" evidence="6">
    <location>
        <begin position="182"/>
        <end position="206"/>
    </location>
</feature>
<evidence type="ECO:0000256" key="1">
    <source>
        <dbReference type="ARBA" id="ARBA00004651"/>
    </source>
</evidence>
<evidence type="ECO:0000256" key="3">
    <source>
        <dbReference type="ARBA" id="ARBA00022692"/>
    </source>
</evidence>
<sequence>MTDSAPKKKPDGQRKPKKSLAKCMSYSFRMAYKFITVDMWRIFPDETTGVKGKMTNTLRVLYITIAEFIEGNTMRKSAALTYSTILSIVPLLAILISIAAAFGVQETVQQQLYEYLPAHRLELSQGLEFAQKYIAETKGGGLFIGIGVIFLLWAVISLLSSIEDTINDVWQIKEARSWSRRILGYLAAFILLPVLMTLSSGINIFISSLGNVNIIDSISLTPIVTLLLHAVSFCIVIGIFTTLFLIFPNTRVHFSSALIGGTVAGIGFSLFQWVYISGMLWVTKYNAIYGSFAAIPLLLMYINFSWVICLFGAHLSYAIENTSLYLFRAEKDNVSRRFQDFVALILMKKIATAFKNERSKPYSIEGLSKESRIPITVVRDMLNRLVATGLIREIPNIDLPRTLRYMPNVDIHTISVQKILHALDTLGFENLSQETYKRFDQEWQTILATRDIRKDEAVMQQNILDI</sequence>